<dbReference type="InterPro" id="IPR036651">
    <property type="entry name" value="Gln_synt_N_sf"/>
</dbReference>
<dbReference type="SUPFAM" id="SSF54368">
    <property type="entry name" value="Glutamine synthetase, N-terminal domain"/>
    <property type="match status" value="1"/>
</dbReference>
<dbReference type="InterPro" id="IPR036043">
    <property type="entry name" value="Phosphoglycerate_kinase_sf"/>
</dbReference>
<comment type="similarity">
    <text evidence="15 16">Belongs to the glutamine synthetase family.</text>
</comment>
<dbReference type="HAMAP" id="MF_00145">
    <property type="entry name" value="Phosphoglyc_kinase"/>
    <property type="match status" value="1"/>
</dbReference>
<evidence type="ECO:0000259" key="19">
    <source>
        <dbReference type="PROSITE" id="PS51987"/>
    </source>
</evidence>
<dbReference type="InterPro" id="IPR001576">
    <property type="entry name" value="Phosphoglycerate_kinase"/>
</dbReference>
<dbReference type="SUPFAM" id="SSF53748">
    <property type="entry name" value="Phosphoglycerate kinase"/>
    <property type="match status" value="1"/>
</dbReference>
<dbReference type="EMBL" id="KQ001659">
    <property type="protein sequence ID" value="KJP88576.1"/>
    <property type="molecule type" value="Genomic_DNA"/>
</dbReference>
<dbReference type="Pfam" id="PF03951">
    <property type="entry name" value="Gln-synt_N"/>
    <property type="match status" value="1"/>
</dbReference>
<dbReference type="Gene3D" id="3.40.50.1260">
    <property type="entry name" value="Phosphoglycerate kinase, N-terminal domain"/>
    <property type="match status" value="3"/>
</dbReference>
<dbReference type="InterPro" id="IPR015824">
    <property type="entry name" value="Phosphoglycerate_kinase_N"/>
</dbReference>
<evidence type="ECO:0000256" key="17">
    <source>
        <dbReference type="RuleBase" id="RU000532"/>
    </source>
</evidence>
<dbReference type="RefSeq" id="XP_012334714.1">
    <property type="nucleotide sequence ID" value="XM_012479291.1"/>
</dbReference>
<keyword evidence="9" id="KW-0479">Metal-binding</keyword>
<dbReference type="SMART" id="SM01230">
    <property type="entry name" value="Gln-synt_C"/>
    <property type="match status" value="1"/>
</dbReference>
<dbReference type="GO" id="GO:0006094">
    <property type="term" value="P:gluconeogenesis"/>
    <property type="evidence" value="ECO:0007669"/>
    <property type="project" value="TreeGrafter"/>
</dbReference>
<evidence type="ECO:0000256" key="3">
    <source>
        <dbReference type="ARBA" id="ARBA00004838"/>
    </source>
</evidence>
<dbReference type="InterPro" id="IPR008147">
    <property type="entry name" value="Gln_synt_N"/>
</dbReference>
<evidence type="ECO:0000256" key="16">
    <source>
        <dbReference type="RuleBase" id="RU000384"/>
    </source>
</evidence>
<dbReference type="PANTHER" id="PTHR11406:SF0">
    <property type="entry name" value="PHOSPHOGLYCERATE KINASE"/>
    <property type="match status" value="1"/>
</dbReference>
<protein>
    <recommendedName>
        <fullName evidence="7 17">Phosphoglycerate kinase</fullName>
        <ecNumber evidence="6 17">2.7.2.3</ecNumber>
    </recommendedName>
</protein>
<dbReference type="Gene3D" id="3.30.590.10">
    <property type="entry name" value="Glutamine synthetase/guanido kinase, catalytic domain"/>
    <property type="match status" value="1"/>
</dbReference>
<evidence type="ECO:0000313" key="21">
    <source>
        <dbReference type="Proteomes" id="UP000054561"/>
    </source>
</evidence>
<evidence type="ECO:0000256" key="10">
    <source>
        <dbReference type="ARBA" id="ARBA00022741"/>
    </source>
</evidence>
<dbReference type="PROSITE" id="PS00181">
    <property type="entry name" value="GLNA_ATP"/>
    <property type="match status" value="1"/>
</dbReference>
<dbReference type="CDD" id="cd00318">
    <property type="entry name" value="Phosphoglycerate_kinase"/>
    <property type="match status" value="1"/>
</dbReference>
<evidence type="ECO:0000256" key="12">
    <source>
        <dbReference type="ARBA" id="ARBA00022840"/>
    </source>
</evidence>
<evidence type="ECO:0000256" key="11">
    <source>
        <dbReference type="ARBA" id="ARBA00022777"/>
    </source>
</evidence>
<evidence type="ECO:0000256" key="8">
    <source>
        <dbReference type="ARBA" id="ARBA00022679"/>
    </source>
</evidence>
<dbReference type="InterPro" id="IPR008146">
    <property type="entry name" value="Gln_synth_cat_dom"/>
</dbReference>
<feature type="domain" description="GS catalytic" evidence="19">
    <location>
        <begin position="537"/>
        <end position="968"/>
    </location>
</feature>
<name>A0A0D9QSJ8_PLAFR</name>
<evidence type="ECO:0000256" key="14">
    <source>
        <dbReference type="ARBA" id="ARBA00023152"/>
    </source>
</evidence>
<comment type="subunit">
    <text evidence="5 18">Monomer.</text>
</comment>
<keyword evidence="8 17" id="KW-0808">Transferase</keyword>
<dbReference type="OrthoDB" id="77835at2759"/>
<evidence type="ECO:0000256" key="18">
    <source>
        <dbReference type="RuleBase" id="RU000696"/>
    </source>
</evidence>
<dbReference type="GO" id="GO:0043531">
    <property type="term" value="F:ADP binding"/>
    <property type="evidence" value="ECO:0007669"/>
    <property type="project" value="TreeGrafter"/>
</dbReference>
<evidence type="ECO:0000256" key="9">
    <source>
        <dbReference type="ARBA" id="ARBA00022723"/>
    </source>
</evidence>
<dbReference type="VEuPathDB" id="PlasmoDB:AK88_01656"/>
<evidence type="ECO:0000256" key="13">
    <source>
        <dbReference type="ARBA" id="ARBA00022842"/>
    </source>
</evidence>
<dbReference type="FunFam" id="3.40.50.1260:FF:000019">
    <property type="entry name" value="Phosphoglycerate kinase 1"/>
    <property type="match status" value="1"/>
</dbReference>
<dbReference type="GO" id="GO:0004356">
    <property type="term" value="F:glutamine synthetase activity"/>
    <property type="evidence" value="ECO:0007669"/>
    <property type="project" value="InterPro"/>
</dbReference>
<dbReference type="PROSITE" id="PS00111">
    <property type="entry name" value="PGLYCERATE_KINASE"/>
    <property type="match status" value="1"/>
</dbReference>
<sequence length="968" mass="108875">MLGNKLSITDVKDIKGNKVLVRVDFNVPIENGIIKDTNRITATLPTIHHLKKEGASKIILISHCGRPDGSKNLKYTLKPVAETLKKLLGEEVLFLSDCVGEEVEQQINQAKDNSVILLENLRFHIEEEGKGVDAAGNKIKANKEDMEIFQNQLTKLGDIFINDAFGTAHRAHSSMVGIKLNVKASGFLMKKELEYFSKALENPQRPLLAILGGAKVSDKIQLIKNLLDKVDKMIIGGGMAYTFKYVLNNMKIGDSLFDEAGSKIVNEIMNKAKEKNVQIYLPVDFKVADKFDNNANTKIVTDKEGIEDHWMGLDAGPKSIENYKDVILGSKTIIWNGPQGVFEMPNFAKGSIECLNLVIEATKKGAITIVGGGDTASLVEQQHKKNEISHVSTGGGASLELLEGKELPGVLALSSKKARSINKSAKEPLQFSSAAELFDFIQDEKNDVEILACIISNLLGSFFKCFFYVSEVSLAKLENGFPFDGSSIKLCAEAEVSDFYIKVDVSTCFIEKCDGRNMVNVLCDIKRYNGFDFYKCPRTILKKTCNFVKKENIADKIFIGNEIEFFIFDKVNFGLDDYDSYLKVYDRESFACKNCCTGYSSTSNGDHGTTTSLACSTCPSNIPANDDSKKVKKKCGYFATDPYDTSNIIKLRICRILNSLNIHVQKYHHEVSTSQHEISLKYFDAVRNADNLILTKQVIKSIVHKFNRTATFMPKPLVSDNGSGLHCNISLWKDNKNIFFADDPSTFFLSKEAFYFMNGIIKHAKALQAFCNSTMNSYKRLVPGFETCQKLFYSFGSRNAVIRLCMINYNNPNEKRIEFRLPDYANSPHLVLAAIILAGYDGIKSKEHPLVPFESKDNNFFISSIFSNYVDNAQNFKTLTHALEGYDTIHDVKKNPEFVDFFTCKEPESICFSLEESLDALEKDHAFLTRDGIFTEEVIEEYIKFKRDEIAGYRRKITPYDYYLYYDC</sequence>
<dbReference type="AlphaFoldDB" id="A0A0D9QSJ8"/>
<dbReference type="GO" id="GO:0005524">
    <property type="term" value="F:ATP binding"/>
    <property type="evidence" value="ECO:0007669"/>
    <property type="project" value="UniProtKB-KW"/>
</dbReference>
<dbReference type="InterPro" id="IPR015911">
    <property type="entry name" value="Phosphoglycerate_kinase_CS"/>
</dbReference>
<dbReference type="SUPFAM" id="SSF55931">
    <property type="entry name" value="Glutamine synthetase/guanido kinase"/>
    <property type="match status" value="1"/>
</dbReference>
<keyword evidence="21" id="KW-1185">Reference proteome</keyword>
<dbReference type="PROSITE" id="PS51987">
    <property type="entry name" value="GS_CATALYTIC"/>
    <property type="match status" value="1"/>
</dbReference>
<dbReference type="EC" id="2.7.2.3" evidence="6 17"/>
<evidence type="ECO:0000256" key="4">
    <source>
        <dbReference type="ARBA" id="ARBA00008982"/>
    </source>
</evidence>
<evidence type="ECO:0000256" key="6">
    <source>
        <dbReference type="ARBA" id="ARBA00013061"/>
    </source>
</evidence>
<dbReference type="Proteomes" id="UP000054561">
    <property type="component" value="Unassembled WGS sequence"/>
</dbReference>
<dbReference type="GO" id="GO:0006542">
    <property type="term" value="P:glutamine biosynthetic process"/>
    <property type="evidence" value="ECO:0007669"/>
    <property type="project" value="InterPro"/>
</dbReference>
<dbReference type="GeneID" id="24266970"/>
<evidence type="ECO:0000313" key="20">
    <source>
        <dbReference type="EMBL" id="KJP88576.1"/>
    </source>
</evidence>
<dbReference type="GO" id="GO:0006096">
    <property type="term" value="P:glycolytic process"/>
    <property type="evidence" value="ECO:0007669"/>
    <property type="project" value="UniProtKB-UniPathway"/>
</dbReference>
<dbReference type="Pfam" id="PF00120">
    <property type="entry name" value="Gln-synt_C"/>
    <property type="match status" value="2"/>
</dbReference>
<gene>
    <name evidence="20" type="ORF">AK88_01656</name>
</gene>
<dbReference type="InterPro" id="IPR027303">
    <property type="entry name" value="Gln_synth_gly_rich_site"/>
</dbReference>
<dbReference type="InterPro" id="IPR014746">
    <property type="entry name" value="Gln_synth/guanido_kin_cat_dom"/>
</dbReference>
<comment type="cofactor">
    <cofactor evidence="2">
        <name>Mg(2+)</name>
        <dbReference type="ChEBI" id="CHEBI:18420"/>
    </cofactor>
</comment>
<organism evidence="20 21">
    <name type="scientific">Plasmodium fragile</name>
    <dbReference type="NCBI Taxonomy" id="5857"/>
    <lineage>
        <taxon>Eukaryota</taxon>
        <taxon>Sar</taxon>
        <taxon>Alveolata</taxon>
        <taxon>Apicomplexa</taxon>
        <taxon>Aconoidasida</taxon>
        <taxon>Haemosporida</taxon>
        <taxon>Plasmodiidae</taxon>
        <taxon>Plasmodium</taxon>
        <taxon>Plasmodium (Plasmodium)</taxon>
    </lineage>
</organism>
<dbReference type="UniPathway" id="UPA00109">
    <property type="reaction ID" value="UER00185"/>
</dbReference>
<keyword evidence="12" id="KW-0067">ATP-binding</keyword>
<dbReference type="Pfam" id="PF00162">
    <property type="entry name" value="PGK"/>
    <property type="match status" value="1"/>
</dbReference>
<dbReference type="PRINTS" id="PR00477">
    <property type="entry name" value="PHGLYCKINASE"/>
</dbReference>
<dbReference type="Gene3D" id="3.10.20.70">
    <property type="entry name" value="Glutamine synthetase, N-terminal domain"/>
    <property type="match status" value="1"/>
</dbReference>
<keyword evidence="13" id="KW-0460">Magnesium</keyword>
<accession>A0A0D9QSJ8</accession>
<dbReference type="FunFam" id="3.40.50.1260:FF:000003">
    <property type="entry name" value="Phosphoglycerate kinase"/>
    <property type="match status" value="1"/>
</dbReference>
<comment type="catalytic activity">
    <reaction evidence="1 17">
        <text>(2R)-3-phosphoglycerate + ATP = (2R)-3-phospho-glyceroyl phosphate + ADP</text>
        <dbReference type="Rhea" id="RHEA:14801"/>
        <dbReference type="ChEBI" id="CHEBI:30616"/>
        <dbReference type="ChEBI" id="CHEBI:57604"/>
        <dbReference type="ChEBI" id="CHEBI:58272"/>
        <dbReference type="ChEBI" id="CHEBI:456216"/>
        <dbReference type="EC" id="2.7.2.3"/>
    </reaction>
</comment>
<evidence type="ECO:0000256" key="5">
    <source>
        <dbReference type="ARBA" id="ARBA00011245"/>
    </source>
</evidence>
<evidence type="ECO:0000256" key="7">
    <source>
        <dbReference type="ARBA" id="ARBA00016471"/>
    </source>
</evidence>
<dbReference type="GO" id="GO:0005829">
    <property type="term" value="C:cytosol"/>
    <property type="evidence" value="ECO:0007669"/>
    <property type="project" value="TreeGrafter"/>
</dbReference>
<comment type="similarity">
    <text evidence="4 17">Belongs to the phosphoglycerate kinase family.</text>
</comment>
<dbReference type="GO" id="GO:0004618">
    <property type="term" value="F:phosphoglycerate kinase activity"/>
    <property type="evidence" value="ECO:0007669"/>
    <property type="project" value="UniProtKB-EC"/>
</dbReference>
<comment type="pathway">
    <text evidence="3 17">Carbohydrate degradation; glycolysis; pyruvate from D-glyceraldehyde 3-phosphate: step 2/5.</text>
</comment>
<dbReference type="PANTHER" id="PTHR11406">
    <property type="entry name" value="PHOSPHOGLYCERATE KINASE"/>
    <property type="match status" value="1"/>
</dbReference>
<evidence type="ECO:0000256" key="1">
    <source>
        <dbReference type="ARBA" id="ARBA00000642"/>
    </source>
</evidence>
<keyword evidence="11 17" id="KW-0418">Kinase</keyword>
<evidence type="ECO:0000256" key="2">
    <source>
        <dbReference type="ARBA" id="ARBA00001946"/>
    </source>
</evidence>
<dbReference type="GO" id="GO:0046872">
    <property type="term" value="F:metal ion binding"/>
    <property type="evidence" value="ECO:0007669"/>
    <property type="project" value="UniProtKB-KW"/>
</dbReference>
<keyword evidence="14" id="KW-0324">Glycolysis</keyword>
<proteinExistence type="inferred from homology"/>
<keyword evidence="10" id="KW-0547">Nucleotide-binding</keyword>
<reference evidence="20 21" key="1">
    <citation type="submission" date="2014-03" db="EMBL/GenBank/DDBJ databases">
        <title>The Genome Sequence of Plasmodium fragile nilgiri.</title>
        <authorList>
            <consortium name="The Broad Institute Genomics Platform"/>
            <consortium name="The Broad Institute Genome Sequencing Center for Infectious Disease"/>
            <person name="Neafsey D."/>
            <person name="Duraisingh M."/>
            <person name="Young S.K."/>
            <person name="Zeng Q."/>
            <person name="Gargeya S."/>
            <person name="Abouelleil A."/>
            <person name="Alvarado L."/>
            <person name="Chapman S.B."/>
            <person name="Gainer-Dewar J."/>
            <person name="Goldberg J."/>
            <person name="Griggs A."/>
            <person name="Gujja S."/>
            <person name="Hansen M."/>
            <person name="Howarth C."/>
            <person name="Imamovic A."/>
            <person name="Larimer J."/>
            <person name="Pearson M."/>
            <person name="Poon T.W."/>
            <person name="Priest M."/>
            <person name="Roberts A."/>
            <person name="Saif S."/>
            <person name="Shea T."/>
            <person name="Sykes S."/>
            <person name="Wortman J."/>
            <person name="Nusbaum C."/>
            <person name="Birren B."/>
        </authorList>
    </citation>
    <scope>NUCLEOTIDE SEQUENCE [LARGE SCALE GENOMIC DNA]</scope>
    <source>
        <strain evidence="21">nilgiri</strain>
    </source>
</reference>
<evidence type="ECO:0000256" key="15">
    <source>
        <dbReference type="PROSITE-ProRule" id="PRU01331"/>
    </source>
</evidence>